<organism evidence="6 7">
    <name type="scientific">Glycine soja</name>
    <name type="common">Wild soybean</name>
    <dbReference type="NCBI Taxonomy" id="3848"/>
    <lineage>
        <taxon>Eukaryota</taxon>
        <taxon>Viridiplantae</taxon>
        <taxon>Streptophyta</taxon>
        <taxon>Embryophyta</taxon>
        <taxon>Tracheophyta</taxon>
        <taxon>Spermatophyta</taxon>
        <taxon>Magnoliopsida</taxon>
        <taxon>eudicotyledons</taxon>
        <taxon>Gunneridae</taxon>
        <taxon>Pentapetalae</taxon>
        <taxon>rosids</taxon>
        <taxon>fabids</taxon>
        <taxon>Fabales</taxon>
        <taxon>Fabaceae</taxon>
        <taxon>Papilionoideae</taxon>
        <taxon>50 kb inversion clade</taxon>
        <taxon>NPAAA clade</taxon>
        <taxon>indigoferoid/millettioid clade</taxon>
        <taxon>Phaseoleae</taxon>
        <taxon>Glycine</taxon>
        <taxon>Glycine subgen. Soja</taxon>
    </lineage>
</organism>
<evidence type="ECO:0000256" key="3">
    <source>
        <dbReference type="ARBA" id="ARBA00023163"/>
    </source>
</evidence>
<name>A0A445J052_GLYSO</name>
<feature type="region of interest" description="SAW" evidence="5">
    <location>
        <begin position="471"/>
        <end position="483"/>
    </location>
</feature>
<keyword evidence="4" id="KW-0539">Nucleus</keyword>
<dbReference type="PROSITE" id="PS50985">
    <property type="entry name" value="GRAS"/>
    <property type="match status" value="1"/>
</dbReference>
<evidence type="ECO:0000256" key="5">
    <source>
        <dbReference type="PROSITE-ProRule" id="PRU01191"/>
    </source>
</evidence>
<gene>
    <name evidence="6" type="ORF">D0Y65_023952</name>
</gene>
<dbReference type="InterPro" id="IPR005202">
    <property type="entry name" value="TF_GRAS"/>
</dbReference>
<feature type="region of interest" description="Leucine repeat I (LRI)" evidence="5">
    <location>
        <begin position="173"/>
        <end position="233"/>
    </location>
</feature>
<dbReference type="GO" id="GO:0005634">
    <property type="term" value="C:nucleus"/>
    <property type="evidence" value="ECO:0007669"/>
    <property type="project" value="UniProtKB-SubCell"/>
</dbReference>
<keyword evidence="2" id="KW-0805">Transcription regulation</keyword>
<evidence type="ECO:0000313" key="6">
    <source>
        <dbReference type="EMBL" id="RZB91764.1"/>
    </source>
</evidence>
<dbReference type="Proteomes" id="UP000289340">
    <property type="component" value="Chromosome 9"/>
</dbReference>
<keyword evidence="7" id="KW-1185">Reference proteome</keyword>
<evidence type="ECO:0000256" key="2">
    <source>
        <dbReference type="ARBA" id="ARBA00023015"/>
    </source>
</evidence>
<evidence type="ECO:0000256" key="4">
    <source>
        <dbReference type="ARBA" id="ARBA00023242"/>
    </source>
</evidence>
<comment type="subcellular location">
    <subcellularLocation>
        <location evidence="1">Nucleus</location>
    </subcellularLocation>
</comment>
<comment type="caution">
    <text evidence="6">The sequence shown here is derived from an EMBL/GenBank/DDBJ whole genome shotgun (WGS) entry which is preliminary data.</text>
</comment>
<dbReference type="Pfam" id="PF03514">
    <property type="entry name" value="GRAS"/>
    <property type="match status" value="1"/>
</dbReference>
<evidence type="ECO:0000256" key="1">
    <source>
        <dbReference type="ARBA" id="ARBA00004123"/>
    </source>
</evidence>
<comment type="similarity">
    <text evidence="5">Belongs to the GRAS family.</text>
</comment>
<feature type="region of interest" description="VHIID" evidence="5">
    <location>
        <begin position="252"/>
        <end position="317"/>
    </location>
</feature>
<dbReference type="PANTHER" id="PTHR31636">
    <property type="entry name" value="OSJNBA0084A10.13 PROTEIN-RELATED"/>
    <property type="match status" value="1"/>
</dbReference>
<comment type="caution">
    <text evidence="5">Lacks conserved residue(s) required for the propagation of feature annotation.</text>
</comment>
<keyword evidence="3" id="KW-0804">Transcription</keyword>
<sequence length="483" mass="53576">MQMSQKHKMSYDSSRFSIEPVQNLGSCCFLQSGNLDYSSSSDNGSHTTYPSVCIFEQYCTLESSTNNNIPSLNSPSTVSFSPNNSPVSKLHSKAYVLSSQNLLEIVNESLENKSFLTLNDDELRHKIRELESAMLGHDTDILDTYDTIIPKESDSFLKEAERWKRMMAMISRGDLKEMLCTCAKAVAGNDMETTEWLMSELRKMVSVSGNPIQRLGAYMLEALVARLASSGSTIFKVLKCKEPTSSELLSQMHLLYEICPYLKFGYMSANGAIAEVMKEESEVHIIHFQINQGIQWVSLIQAIAGRPGAPPKIRITSFDDSTSAYAMEGGLEIVGARGYIYLGLTENKRGYISCGSVLVEGTSTRFKENKGGYIPCGSLLVKGFFTRLKEIPRTTGCLGTGGMMLFAKTTIVVLGDLANTLGSNTGPLIQQKAETILTQTDFVHKEFMPLQEEAELTQEEIMNKWFIEDVFAEAAEEGDFNKD</sequence>
<evidence type="ECO:0000313" key="7">
    <source>
        <dbReference type="Proteomes" id="UP000289340"/>
    </source>
</evidence>
<reference evidence="6 7" key="1">
    <citation type="submission" date="2018-09" db="EMBL/GenBank/DDBJ databases">
        <title>A high-quality reference genome of wild soybean provides a powerful tool to mine soybean genomes.</title>
        <authorList>
            <person name="Xie M."/>
            <person name="Chung C.Y.L."/>
            <person name="Li M.-W."/>
            <person name="Wong F.-L."/>
            <person name="Chan T.-F."/>
            <person name="Lam H.-M."/>
        </authorList>
    </citation>
    <scope>NUCLEOTIDE SEQUENCE [LARGE SCALE GENOMIC DNA]</scope>
    <source>
        <strain evidence="7">cv. W05</strain>
        <tissue evidence="6">Hypocotyl of etiolated seedlings</tissue>
    </source>
</reference>
<proteinExistence type="inferred from homology"/>
<protein>
    <submittedName>
        <fullName evidence="6">Chitin-inducible gibberellin-responsive protein 2</fullName>
    </submittedName>
</protein>
<accession>A0A445J052</accession>
<dbReference type="AlphaFoldDB" id="A0A445J052"/>
<dbReference type="EMBL" id="QZWG01000009">
    <property type="protein sequence ID" value="RZB91764.1"/>
    <property type="molecule type" value="Genomic_DNA"/>
</dbReference>